<gene>
    <name evidence="1" type="ORF">LPMP_302880</name>
</gene>
<protein>
    <submittedName>
        <fullName evidence="1">Uncharacterized protein</fullName>
    </submittedName>
</protein>
<proteinExistence type="predicted"/>
<dbReference type="VEuPathDB" id="TriTrypDB:LPMP_302880"/>
<name>A0A088RX37_LEIPA</name>
<dbReference type="KEGG" id="lpan:LPMP_302880"/>
<evidence type="ECO:0000313" key="2">
    <source>
        <dbReference type="Proteomes" id="UP000063063"/>
    </source>
</evidence>
<reference evidence="1 2" key="1">
    <citation type="journal article" date="2015" name="Sci. Rep.">
        <title>The genome of Leishmania panamensis: insights into genomics of the L. (Viannia) subgenus.</title>
        <authorList>
            <person name="Llanes A."/>
            <person name="Restrepo C.M."/>
            <person name="Vecchio G.D."/>
            <person name="Anguizola F.J."/>
            <person name="Lleonart R."/>
        </authorList>
    </citation>
    <scope>NUCLEOTIDE SEQUENCE [LARGE SCALE GENOMIC DNA]</scope>
    <source>
        <strain evidence="1 2">MHOM/PA/94/PSC-1</strain>
    </source>
</reference>
<accession>A0A088RX37</accession>
<organism evidence="1 2">
    <name type="scientific">Leishmania panamensis</name>
    <dbReference type="NCBI Taxonomy" id="5679"/>
    <lineage>
        <taxon>Eukaryota</taxon>
        <taxon>Discoba</taxon>
        <taxon>Euglenozoa</taxon>
        <taxon>Kinetoplastea</taxon>
        <taxon>Metakinetoplastina</taxon>
        <taxon>Trypanosomatida</taxon>
        <taxon>Trypanosomatidae</taxon>
        <taxon>Leishmaniinae</taxon>
        <taxon>Leishmania</taxon>
        <taxon>Leishmania guyanensis species complex</taxon>
    </lineage>
</organism>
<evidence type="ECO:0000313" key="1">
    <source>
        <dbReference type="EMBL" id="AIO00511.1"/>
    </source>
</evidence>
<dbReference type="EMBL" id="CP009399">
    <property type="protein sequence ID" value="AIO00511.1"/>
    <property type="molecule type" value="Genomic_DNA"/>
</dbReference>
<dbReference type="VEuPathDB" id="TriTrypDB:LPAL13_300033500"/>
<dbReference type="Proteomes" id="UP000063063">
    <property type="component" value="Chromosome 30"/>
</dbReference>
<dbReference type="eggNOG" id="ENOG502S6K0">
    <property type="taxonomic scope" value="Eukaryota"/>
</dbReference>
<dbReference type="RefSeq" id="XP_010701311.1">
    <property type="nucleotide sequence ID" value="XM_010703009.1"/>
</dbReference>
<keyword evidence="2" id="KW-1185">Reference proteome</keyword>
<sequence length="191" mass="21271">MLISANSLVRWSLAAVGVSGAGLSGAYVYNTHFHQHPVRNDKIVQLAAIALSGEVVDKSLHDPEVLSQLRAFGLQVLTHPTVVAHLKKFFIHELTDDTPTRAALRSFVVREIIQDAWVKEELIGVAEDLVDSVKDNPDLFPDRILTWLGVGALEGLRAEEFWWALRHHTKTAGWIAFIGPPPFDMVFEAQF</sequence>
<dbReference type="AlphaFoldDB" id="A0A088RX37"/>
<dbReference type="OrthoDB" id="271452at2759"/>
<dbReference type="GeneID" id="22577341"/>